<comment type="caution">
    <text evidence="4">The sequence shown here is derived from an EMBL/GenBank/DDBJ whole genome shotgun (WGS) entry which is preliminary data.</text>
</comment>
<feature type="domain" description="Microcystin LR degradation protein MlrC N-terminal" evidence="3">
    <location>
        <begin position="4"/>
        <end position="295"/>
    </location>
</feature>
<comment type="function">
    <text evidence="1">Involved in peptidolytic degradation of cyclic heptapeptide hepatotoxin microcystin (MC).</text>
</comment>
<dbReference type="InterPro" id="IPR015995">
    <property type="entry name" value="MlrC_N"/>
</dbReference>
<dbReference type="InterPro" id="IPR009197">
    <property type="entry name" value="MlrC"/>
</dbReference>
<dbReference type="Proteomes" id="UP001196565">
    <property type="component" value="Unassembled WGS sequence"/>
</dbReference>
<sequence>MIPRIALLGFSIECNRFAPPAERADFTGRCWLEGEAIVTDARSPAPRALAEMPGFVADMDAAGPWQPVPILLAMAEPNGPVRAPLFAEMMAIWRTGLEAAKGQVDGVYCVMHGAGLSEDDLDPEGTIQAMVREILGDIPFVCSYDLHANVSERMVGTVDAFVGYRTNPHLDMRERGEESAQLLRRLLAGERFVRAFRRLPIVAPTVSMLTAQGPYAEVIDLGQDLAAKDARIANVSVMGGFAYGDTPFNGMAVIVTATDAAAAEATADTLAQAAWDRRARFVAHLTSLDEAVRRAKESPVPLAFADVADNPGGGGRGNTVWILKAFHEAGVDNALIGMLLDAPLAVEAHGLGVGARFTARFNRDMAADDPFSKHYAVEATVRAVSDGNVTGRRGIYRGTAMTLGRTVCLQIGGLSVVVTEGRAQCADPVFFEHLGLDIGASRAVVVKSRGHFRGGFDEFFKHEQIVEVDCPGLTSPILTRFDWQHLPRPVLPIDAEASWP</sequence>
<comment type="cofactor">
    <cofactor evidence="1">
        <name>Zn(2+)</name>
        <dbReference type="ChEBI" id="CHEBI:29105"/>
    </cofactor>
    <text evidence="1">Binds 1 zinc ion per subunit.</text>
</comment>
<evidence type="ECO:0000259" key="3">
    <source>
        <dbReference type="Pfam" id="PF07364"/>
    </source>
</evidence>
<evidence type="ECO:0000256" key="1">
    <source>
        <dbReference type="PIRNR" id="PIRNR012702"/>
    </source>
</evidence>
<feature type="domain" description="Microcystin LR degradation protein MlrC C-terminal" evidence="2">
    <location>
        <begin position="305"/>
        <end position="485"/>
    </location>
</feature>
<dbReference type="Pfam" id="PF07364">
    <property type="entry name" value="DUF1485"/>
    <property type="match status" value="1"/>
</dbReference>
<dbReference type="Pfam" id="PF07171">
    <property type="entry name" value="MlrC_C"/>
    <property type="match status" value="1"/>
</dbReference>
<comment type="similarity">
    <text evidence="1">Belongs to the peptidase M81 family.</text>
</comment>
<proteinExistence type="inferred from homology"/>
<reference evidence="4 5" key="1">
    <citation type="submission" date="2021-07" db="EMBL/GenBank/DDBJ databases">
        <authorList>
            <person name="So Y."/>
        </authorList>
    </citation>
    <scope>NUCLEOTIDE SEQUENCE [LARGE SCALE GENOMIC DNA]</scope>
    <source>
        <strain evidence="4 5">HJA6</strain>
    </source>
</reference>
<keyword evidence="1" id="KW-0378">Hydrolase</keyword>
<gene>
    <name evidence="4" type="ORF">KPL78_22950</name>
</gene>
<keyword evidence="1" id="KW-0479">Metal-binding</keyword>
<keyword evidence="5" id="KW-1185">Reference proteome</keyword>
<keyword evidence="1" id="KW-0645">Protease</keyword>
<protein>
    <recommendedName>
        <fullName evidence="1">Microcystinase C</fullName>
        <shortName evidence="1">MlrC</shortName>
    </recommendedName>
</protein>
<dbReference type="PIRSF" id="PIRSF012702">
    <property type="entry name" value="UCP012702"/>
    <property type="match status" value="1"/>
</dbReference>
<dbReference type="EMBL" id="JAHYBZ010000008">
    <property type="protein sequence ID" value="MBW6400737.1"/>
    <property type="molecule type" value="Genomic_DNA"/>
</dbReference>
<evidence type="ECO:0000313" key="4">
    <source>
        <dbReference type="EMBL" id="MBW6400737.1"/>
    </source>
</evidence>
<name>A0ABS7AEK2_9PROT</name>
<organism evidence="4 5">
    <name type="scientific">Roseomonas alba</name>
    <dbReference type="NCBI Taxonomy" id="2846776"/>
    <lineage>
        <taxon>Bacteria</taxon>
        <taxon>Pseudomonadati</taxon>
        <taxon>Pseudomonadota</taxon>
        <taxon>Alphaproteobacteria</taxon>
        <taxon>Acetobacterales</taxon>
        <taxon>Roseomonadaceae</taxon>
        <taxon>Roseomonas</taxon>
    </lineage>
</organism>
<evidence type="ECO:0000259" key="2">
    <source>
        <dbReference type="Pfam" id="PF07171"/>
    </source>
</evidence>
<dbReference type="InterPro" id="IPR010799">
    <property type="entry name" value="MlrC_C"/>
</dbReference>
<accession>A0ABS7AEK2</accession>
<evidence type="ECO:0000313" key="5">
    <source>
        <dbReference type="Proteomes" id="UP001196565"/>
    </source>
</evidence>
<keyword evidence="1" id="KW-0482">Metalloprotease</keyword>
<dbReference type="RefSeq" id="WP_219765294.1">
    <property type="nucleotide sequence ID" value="NZ_JAHYBZ010000008.1"/>
</dbReference>